<reference evidence="1" key="1">
    <citation type="submission" date="2023-07" db="EMBL/GenBank/DDBJ databases">
        <title>Black Yeasts Isolated from many extreme environments.</title>
        <authorList>
            <person name="Coleine C."/>
            <person name="Stajich J.E."/>
            <person name="Selbmann L."/>
        </authorList>
    </citation>
    <scope>NUCLEOTIDE SEQUENCE</scope>
    <source>
        <strain evidence="1">CCFEE 5714</strain>
    </source>
</reference>
<keyword evidence="2" id="KW-1185">Reference proteome</keyword>
<dbReference type="Proteomes" id="UP001281147">
    <property type="component" value="Unassembled WGS sequence"/>
</dbReference>
<organism evidence="1 2">
    <name type="scientific">Vermiconidia calcicola</name>
    <dbReference type="NCBI Taxonomy" id="1690605"/>
    <lineage>
        <taxon>Eukaryota</taxon>
        <taxon>Fungi</taxon>
        <taxon>Dikarya</taxon>
        <taxon>Ascomycota</taxon>
        <taxon>Pezizomycotina</taxon>
        <taxon>Dothideomycetes</taxon>
        <taxon>Dothideomycetidae</taxon>
        <taxon>Mycosphaerellales</taxon>
        <taxon>Extremaceae</taxon>
        <taxon>Vermiconidia</taxon>
    </lineage>
</organism>
<accession>A0ACC3N3E9</accession>
<protein>
    <submittedName>
        <fullName evidence="1">Uncharacterized protein</fullName>
    </submittedName>
</protein>
<evidence type="ECO:0000313" key="1">
    <source>
        <dbReference type="EMBL" id="KAK3709310.1"/>
    </source>
</evidence>
<name>A0ACC3N3E9_9PEZI</name>
<comment type="caution">
    <text evidence="1">The sequence shown here is derived from an EMBL/GenBank/DDBJ whole genome shotgun (WGS) entry which is preliminary data.</text>
</comment>
<dbReference type="EMBL" id="JAUTXU010000094">
    <property type="protein sequence ID" value="KAK3709310.1"/>
    <property type="molecule type" value="Genomic_DNA"/>
</dbReference>
<proteinExistence type="predicted"/>
<gene>
    <name evidence="1" type="ORF">LTR37_011048</name>
</gene>
<evidence type="ECO:0000313" key="2">
    <source>
        <dbReference type="Proteomes" id="UP001281147"/>
    </source>
</evidence>
<sequence>MHLRWGYSKVESPFLSVFGDREEAMRWARARQDWLDKQTSVLAGVKLFQIDCNSLGQSVVFKVDDLLARLDIPLNRDTSHEYLILHRIPANAIRLDVDISDMVFQGEQANEGLEEEARSEAESWVQRANDPRHHWVDDLHGYYDSDEECEEHNTNDDLMKMLEGDW</sequence>